<name>A0A7X0C7Z5_9ACTN</name>
<evidence type="ECO:0000313" key="2">
    <source>
        <dbReference type="Proteomes" id="UP000583800"/>
    </source>
</evidence>
<gene>
    <name evidence="1" type="ORF">FHU36_006789</name>
</gene>
<evidence type="ECO:0000313" key="1">
    <source>
        <dbReference type="EMBL" id="MBB6350217.1"/>
    </source>
</evidence>
<proteinExistence type="predicted"/>
<sequence length="42" mass="4604">MIKTNPCKIKGAGREDFPERPVLTMKQVFVLADAIKPRGSGC</sequence>
<accession>A0A7X0C7Z5</accession>
<protein>
    <submittedName>
        <fullName evidence="1">Uncharacterized protein</fullName>
    </submittedName>
</protein>
<dbReference type="Proteomes" id="UP000583800">
    <property type="component" value="Unassembled WGS sequence"/>
</dbReference>
<keyword evidence="2" id="KW-1185">Reference proteome</keyword>
<dbReference type="RefSeq" id="WP_281394497.1">
    <property type="nucleotide sequence ID" value="NZ_JACHJB010000003.1"/>
</dbReference>
<dbReference type="EMBL" id="JACHJB010000003">
    <property type="protein sequence ID" value="MBB6350217.1"/>
    <property type="molecule type" value="Genomic_DNA"/>
</dbReference>
<comment type="caution">
    <text evidence="1">The sequence shown here is derived from an EMBL/GenBank/DDBJ whole genome shotgun (WGS) entry which is preliminary data.</text>
</comment>
<reference evidence="1 2" key="1">
    <citation type="submission" date="2020-08" db="EMBL/GenBank/DDBJ databases">
        <title>Sequencing the genomes of 1000 actinobacteria strains.</title>
        <authorList>
            <person name="Klenk H.-P."/>
        </authorList>
    </citation>
    <scope>NUCLEOTIDE SEQUENCE [LARGE SCALE GENOMIC DNA]</scope>
    <source>
        <strain evidence="1 2">DSM 45913</strain>
    </source>
</reference>
<organism evidence="1 2">
    <name type="scientific">Nonomuraea muscovyensis</name>
    <dbReference type="NCBI Taxonomy" id="1124761"/>
    <lineage>
        <taxon>Bacteria</taxon>
        <taxon>Bacillati</taxon>
        <taxon>Actinomycetota</taxon>
        <taxon>Actinomycetes</taxon>
        <taxon>Streptosporangiales</taxon>
        <taxon>Streptosporangiaceae</taxon>
        <taxon>Nonomuraea</taxon>
    </lineage>
</organism>
<dbReference type="AlphaFoldDB" id="A0A7X0C7Z5"/>